<evidence type="ECO:0000256" key="5">
    <source>
        <dbReference type="SAM" id="MobiDB-lite"/>
    </source>
</evidence>
<feature type="domain" description="CopC" evidence="7">
    <location>
        <begin position="44"/>
        <end position="142"/>
    </location>
</feature>
<evidence type="ECO:0000256" key="4">
    <source>
        <dbReference type="ARBA" id="ARBA00023008"/>
    </source>
</evidence>
<evidence type="ECO:0000256" key="2">
    <source>
        <dbReference type="ARBA" id="ARBA00022723"/>
    </source>
</evidence>
<feature type="compositionally biased region" description="Low complexity" evidence="5">
    <location>
        <begin position="153"/>
        <end position="164"/>
    </location>
</feature>
<dbReference type="InterPro" id="IPR007348">
    <property type="entry name" value="CopC_dom"/>
</dbReference>
<evidence type="ECO:0000313" key="9">
    <source>
        <dbReference type="Proteomes" id="UP001500368"/>
    </source>
</evidence>
<comment type="caution">
    <text evidence="8">The sequence shown here is derived from an EMBL/GenBank/DDBJ whole genome shotgun (WGS) entry which is preliminary data.</text>
</comment>
<gene>
    <name evidence="8" type="ORF">GCM10025790_02750</name>
</gene>
<dbReference type="Pfam" id="PF04234">
    <property type="entry name" value="CopC"/>
    <property type="match status" value="1"/>
</dbReference>
<dbReference type="EMBL" id="BAABLW010000001">
    <property type="protein sequence ID" value="GAA4911747.1"/>
    <property type="molecule type" value="Genomic_DNA"/>
</dbReference>
<comment type="subcellular location">
    <subcellularLocation>
        <location evidence="1">Cell envelope</location>
    </subcellularLocation>
</comment>
<keyword evidence="9" id="KW-1185">Reference proteome</keyword>
<dbReference type="Gene3D" id="2.60.40.1220">
    <property type="match status" value="1"/>
</dbReference>
<sequence length="234" mass="24208">MNTLMSVPAVLAESNSARAVRISAAAGIAALALSAAWAAPAWAHDSLISSNPEASEVLDASPEEVVLEFSGAGLTTGEGITNDIWVLDDDGENWATEDPAVVEGSVMSTELREELPNGEYEIRYRAVYSDGHDEELTFTFEVDAPEEEPAPKSPAEASGAAATPDADEVTGPQAGPAESGEPSPAEPVEDNPAAEEGGFPVWTAAAIGGGVLLVIIIALVLVRRKLATGDRENS</sequence>
<organism evidence="8 9">
    <name type="scientific">Nesterenkonia rhizosphaerae</name>
    <dbReference type="NCBI Taxonomy" id="1348272"/>
    <lineage>
        <taxon>Bacteria</taxon>
        <taxon>Bacillati</taxon>
        <taxon>Actinomycetota</taxon>
        <taxon>Actinomycetes</taxon>
        <taxon>Micrococcales</taxon>
        <taxon>Micrococcaceae</taxon>
        <taxon>Nesterenkonia</taxon>
    </lineage>
</organism>
<dbReference type="PANTHER" id="PTHR34820:SF4">
    <property type="entry name" value="INNER MEMBRANE PROTEIN YEBZ"/>
    <property type="match status" value="1"/>
</dbReference>
<dbReference type="PANTHER" id="PTHR34820">
    <property type="entry name" value="INNER MEMBRANE PROTEIN YEBZ"/>
    <property type="match status" value="1"/>
</dbReference>
<dbReference type="InterPro" id="IPR032694">
    <property type="entry name" value="CopC/D"/>
</dbReference>
<feature type="transmembrane region" description="Helical" evidence="6">
    <location>
        <begin position="199"/>
        <end position="222"/>
    </location>
</feature>
<evidence type="ECO:0000259" key="7">
    <source>
        <dbReference type="Pfam" id="PF04234"/>
    </source>
</evidence>
<dbReference type="SUPFAM" id="SSF81296">
    <property type="entry name" value="E set domains"/>
    <property type="match status" value="1"/>
</dbReference>
<proteinExistence type="predicted"/>
<feature type="compositionally biased region" description="Low complexity" evidence="5">
    <location>
        <begin position="174"/>
        <end position="183"/>
    </location>
</feature>
<keyword evidence="6" id="KW-1133">Transmembrane helix</keyword>
<keyword evidence="6" id="KW-0812">Transmembrane</keyword>
<feature type="region of interest" description="Disordered" evidence="5">
    <location>
        <begin position="145"/>
        <end position="196"/>
    </location>
</feature>
<dbReference type="InterPro" id="IPR014756">
    <property type="entry name" value="Ig_E-set"/>
</dbReference>
<accession>A0ABP9FQJ8</accession>
<dbReference type="Proteomes" id="UP001500368">
    <property type="component" value="Unassembled WGS sequence"/>
</dbReference>
<reference evidence="9" key="1">
    <citation type="journal article" date="2019" name="Int. J. Syst. Evol. Microbiol.">
        <title>The Global Catalogue of Microorganisms (GCM) 10K type strain sequencing project: providing services to taxonomists for standard genome sequencing and annotation.</title>
        <authorList>
            <consortium name="The Broad Institute Genomics Platform"/>
            <consortium name="The Broad Institute Genome Sequencing Center for Infectious Disease"/>
            <person name="Wu L."/>
            <person name="Ma J."/>
        </authorList>
    </citation>
    <scope>NUCLEOTIDE SEQUENCE [LARGE SCALE GENOMIC DNA]</scope>
    <source>
        <strain evidence="9">JCM 19129</strain>
    </source>
</reference>
<protein>
    <recommendedName>
        <fullName evidence="7">CopC domain-containing protein</fullName>
    </recommendedName>
</protein>
<keyword evidence="4" id="KW-0186">Copper</keyword>
<keyword evidence="6" id="KW-0472">Membrane</keyword>
<evidence type="ECO:0000313" key="8">
    <source>
        <dbReference type="EMBL" id="GAA4911747.1"/>
    </source>
</evidence>
<evidence type="ECO:0000256" key="3">
    <source>
        <dbReference type="ARBA" id="ARBA00022729"/>
    </source>
</evidence>
<name>A0ABP9FQJ8_9MICC</name>
<keyword evidence="3" id="KW-0732">Signal</keyword>
<evidence type="ECO:0000256" key="6">
    <source>
        <dbReference type="SAM" id="Phobius"/>
    </source>
</evidence>
<keyword evidence="2" id="KW-0479">Metal-binding</keyword>
<dbReference type="InterPro" id="IPR014755">
    <property type="entry name" value="Cu-Rt/internalin_Ig-like"/>
</dbReference>
<evidence type="ECO:0000256" key="1">
    <source>
        <dbReference type="ARBA" id="ARBA00004196"/>
    </source>
</evidence>